<dbReference type="Proteomes" id="UP000734854">
    <property type="component" value="Unassembled WGS sequence"/>
</dbReference>
<feature type="compositionally biased region" description="Basic and acidic residues" evidence="1">
    <location>
        <begin position="617"/>
        <end position="632"/>
    </location>
</feature>
<name>A0A8J5FDH1_ZINOF</name>
<feature type="compositionally biased region" description="Basic residues" evidence="1">
    <location>
        <begin position="563"/>
        <end position="574"/>
    </location>
</feature>
<dbReference type="AlphaFoldDB" id="A0A8J5FDH1"/>
<feature type="compositionally biased region" description="Low complexity" evidence="1">
    <location>
        <begin position="593"/>
        <end position="602"/>
    </location>
</feature>
<evidence type="ECO:0000313" key="3">
    <source>
        <dbReference type="Proteomes" id="UP000734854"/>
    </source>
</evidence>
<dbReference type="PANTHER" id="PTHR34057">
    <property type="entry name" value="ELONGATION FACTOR"/>
    <property type="match status" value="1"/>
</dbReference>
<proteinExistence type="predicted"/>
<feature type="region of interest" description="Disordered" evidence="1">
    <location>
        <begin position="522"/>
        <end position="632"/>
    </location>
</feature>
<organism evidence="2 3">
    <name type="scientific">Zingiber officinale</name>
    <name type="common">Ginger</name>
    <name type="synonym">Amomum zingiber</name>
    <dbReference type="NCBI Taxonomy" id="94328"/>
    <lineage>
        <taxon>Eukaryota</taxon>
        <taxon>Viridiplantae</taxon>
        <taxon>Streptophyta</taxon>
        <taxon>Embryophyta</taxon>
        <taxon>Tracheophyta</taxon>
        <taxon>Spermatophyta</taxon>
        <taxon>Magnoliopsida</taxon>
        <taxon>Liliopsida</taxon>
        <taxon>Zingiberales</taxon>
        <taxon>Zingiberaceae</taxon>
        <taxon>Zingiber</taxon>
    </lineage>
</organism>
<dbReference type="PANTHER" id="PTHR34057:SF1">
    <property type="entry name" value="ELONGATION FACTOR"/>
    <property type="match status" value="1"/>
</dbReference>
<dbReference type="EMBL" id="JACMSC010000016">
    <property type="protein sequence ID" value="KAG6484253.1"/>
    <property type="molecule type" value="Genomic_DNA"/>
</dbReference>
<accession>A0A8J5FDH1</accession>
<dbReference type="CDD" id="cd11650">
    <property type="entry name" value="AT4G37440_like"/>
    <property type="match status" value="1"/>
</dbReference>
<protein>
    <submittedName>
        <fullName evidence="2">Uncharacterized protein</fullName>
    </submittedName>
</protein>
<dbReference type="InterPro" id="IPR038745">
    <property type="entry name" value="AT4G37440-like"/>
</dbReference>
<reference evidence="2 3" key="1">
    <citation type="submission" date="2020-08" db="EMBL/GenBank/DDBJ databases">
        <title>Plant Genome Project.</title>
        <authorList>
            <person name="Zhang R.-G."/>
        </authorList>
    </citation>
    <scope>NUCLEOTIDE SEQUENCE [LARGE SCALE GENOMIC DNA]</scope>
    <source>
        <tissue evidence="2">Rhizome</tissue>
    </source>
</reference>
<sequence>MAPAQCMYGANEEGKLDVSVKTENKEFVETKEAAGIFSSDNSEDRMLCVGSLKEMGKSVVVPDESKLNHIVKSVNMELVDDKDVLGFPHAKNCEEVDFCAGSSTSLTKVDNVIVEEIDIVNCTDDIDDKALEIDDLDATECSSSFGDTFSGSENELKQENGGMEVDSPLVPSNVDPAVFDLLNKDFRKKKVSAHWRKFISPLTWRCQWLELHMKQFFSQASMYDKELTMYKHGKELQSKIIELDNSVSRSVPFTSRNNWKSSMDRRKRKRTEDKDGISSYMSNHAIFSYYENKRTDSDSHSVDDDCEDYNIISNDDNEWLLGLKGGDNSLEQILLNIEAVKSRILKLKIQLDNVIGRDVREIPSPSNLSMEDLPVSFLQNGTGGGATSTGLPGTPPHIASECETQRVVMPLSEGSSYGDAADIGIIESTIGLLSGSAVTLDHHHMRDLCEDVQAVKLEPARGKTGTILFLEGNQFNRTSLIGKTEDQQNEDVLIDNPIAEEEYQNFEKVSHETDKVEGIAKPNSVIHSGDQSTAPNVSVPETSRPGSNVEMPLQTILKPCYTGKRRGRKPKKKWQASLVAASRQPRTKKLRVSSSSWSDWNSGPPKTEKLQTSGPWRSERLKMQRLDANRKS</sequence>
<comment type="caution">
    <text evidence="2">The sequence shown here is derived from an EMBL/GenBank/DDBJ whole genome shotgun (WGS) entry which is preliminary data.</text>
</comment>
<feature type="compositionally biased region" description="Polar residues" evidence="1">
    <location>
        <begin position="525"/>
        <end position="546"/>
    </location>
</feature>
<keyword evidence="3" id="KW-1185">Reference proteome</keyword>
<evidence type="ECO:0000313" key="2">
    <source>
        <dbReference type="EMBL" id="KAG6484253.1"/>
    </source>
</evidence>
<evidence type="ECO:0000256" key="1">
    <source>
        <dbReference type="SAM" id="MobiDB-lite"/>
    </source>
</evidence>
<gene>
    <name evidence="2" type="ORF">ZIOFF_061048</name>
</gene>